<protein>
    <recommendedName>
        <fullName evidence="1">AB hydrolase-1 domain-containing protein</fullName>
    </recommendedName>
</protein>
<evidence type="ECO:0000313" key="2">
    <source>
        <dbReference type="EMBL" id="OJH39111.1"/>
    </source>
</evidence>
<name>A0A1L9BA49_9BACT</name>
<dbReference type="Gene3D" id="3.40.50.1820">
    <property type="entry name" value="alpha/beta hydrolase"/>
    <property type="match status" value="1"/>
</dbReference>
<reference evidence="3" key="1">
    <citation type="submission" date="2016-11" db="EMBL/GenBank/DDBJ databases">
        <authorList>
            <person name="Shukria A."/>
            <person name="Stevens D.C."/>
        </authorList>
    </citation>
    <scope>NUCLEOTIDE SEQUENCE [LARGE SCALE GENOMIC DNA]</scope>
    <source>
        <strain evidence="3">Cbfe23</strain>
    </source>
</reference>
<proteinExistence type="predicted"/>
<dbReference type="PANTHER" id="PTHR43798">
    <property type="entry name" value="MONOACYLGLYCEROL LIPASE"/>
    <property type="match status" value="1"/>
</dbReference>
<dbReference type="EMBL" id="MPIN01000004">
    <property type="protein sequence ID" value="OJH39111.1"/>
    <property type="molecule type" value="Genomic_DNA"/>
</dbReference>
<dbReference type="RefSeq" id="WP_071899281.1">
    <property type="nucleotide sequence ID" value="NZ_MPIN01000004.1"/>
</dbReference>
<evidence type="ECO:0000313" key="3">
    <source>
        <dbReference type="Proteomes" id="UP000182229"/>
    </source>
</evidence>
<keyword evidence="3" id="KW-1185">Reference proteome</keyword>
<dbReference type="Pfam" id="PF12697">
    <property type="entry name" value="Abhydrolase_6"/>
    <property type="match status" value="1"/>
</dbReference>
<dbReference type="InterPro" id="IPR029058">
    <property type="entry name" value="AB_hydrolase_fold"/>
</dbReference>
<dbReference type="InterPro" id="IPR050266">
    <property type="entry name" value="AB_hydrolase_sf"/>
</dbReference>
<dbReference type="SUPFAM" id="SSF53474">
    <property type="entry name" value="alpha/beta-Hydrolases"/>
    <property type="match status" value="1"/>
</dbReference>
<reference evidence="2 3" key="2">
    <citation type="submission" date="2016-12" db="EMBL/GenBank/DDBJ databases">
        <title>Draft Genome Sequence of Cystobacter ferrugineus Strain Cbfe23.</title>
        <authorList>
            <person name="Akbar S."/>
            <person name="Dowd S.E."/>
            <person name="Stevens D.C."/>
        </authorList>
    </citation>
    <scope>NUCLEOTIDE SEQUENCE [LARGE SCALE GENOMIC DNA]</scope>
    <source>
        <strain evidence="2 3">Cbfe23</strain>
    </source>
</reference>
<organism evidence="2 3">
    <name type="scientific">Cystobacter ferrugineus</name>
    <dbReference type="NCBI Taxonomy" id="83449"/>
    <lineage>
        <taxon>Bacteria</taxon>
        <taxon>Pseudomonadati</taxon>
        <taxon>Myxococcota</taxon>
        <taxon>Myxococcia</taxon>
        <taxon>Myxococcales</taxon>
        <taxon>Cystobacterineae</taxon>
        <taxon>Archangiaceae</taxon>
        <taxon>Cystobacter</taxon>
    </lineage>
</organism>
<dbReference type="InterPro" id="IPR000073">
    <property type="entry name" value="AB_hydrolase_1"/>
</dbReference>
<comment type="caution">
    <text evidence="2">The sequence shown here is derived from an EMBL/GenBank/DDBJ whole genome shotgun (WGS) entry which is preliminary data.</text>
</comment>
<feature type="domain" description="AB hydrolase-1" evidence="1">
    <location>
        <begin position="19"/>
        <end position="271"/>
    </location>
</feature>
<evidence type="ECO:0000259" key="1">
    <source>
        <dbReference type="Pfam" id="PF12697"/>
    </source>
</evidence>
<sequence>MYCMLEHLHEEPDATRSPLVLLHGFPDSPRMYDAYVRAGEREQPWLRGRDIYAIAFPNRLTHPHFPKLSELVGDVLREEVARLFDDLAAASPTGKLVVIAHDWGATYTWAYARARHPHAPIEKLVALSVGSSFRYDLGEHGLRALGWFYALFFSLPYYVRVPLLQRAVSEAIQRSAGYRGEHADRLHQDCYHYWHGPLWLVRWPFALLGAEYQKPYTDFPFPVLYIRSPFDRMASTDAFERAVREREDCRFRLFEDVNHWFPAQHADRVLAEVRTFL</sequence>
<dbReference type="Proteomes" id="UP000182229">
    <property type="component" value="Unassembled WGS sequence"/>
</dbReference>
<gene>
    <name evidence="2" type="ORF">BON30_16305</name>
</gene>
<dbReference type="AlphaFoldDB" id="A0A1L9BA49"/>
<dbReference type="OrthoDB" id="5296151at2"/>
<dbReference type="PANTHER" id="PTHR43798:SF24">
    <property type="entry name" value="CIS-3-ALKYL-4-ALKYLOXETAN-2-ONE DECARBOXYLASE"/>
    <property type="match status" value="1"/>
</dbReference>
<accession>A0A1L9BA49</accession>
<dbReference type="STRING" id="83449.BON30_16305"/>
<dbReference type="GO" id="GO:0016020">
    <property type="term" value="C:membrane"/>
    <property type="evidence" value="ECO:0007669"/>
    <property type="project" value="TreeGrafter"/>
</dbReference>